<reference evidence="1" key="1">
    <citation type="submission" date="2016-08" db="EMBL/GenBank/DDBJ databases">
        <authorList>
            <person name="Seilhamer J.J."/>
        </authorList>
    </citation>
    <scope>NUCLEOTIDE SEQUENCE</scope>
    <source>
        <strain evidence="1">86</strain>
    </source>
</reference>
<proteinExistence type="predicted"/>
<organism evidence="1">
    <name type="scientific">uncultured Pleomorphomonas sp</name>
    <dbReference type="NCBI Taxonomy" id="442121"/>
    <lineage>
        <taxon>Bacteria</taxon>
        <taxon>Pseudomonadati</taxon>
        <taxon>Pseudomonadota</taxon>
        <taxon>Alphaproteobacteria</taxon>
        <taxon>Hyphomicrobiales</taxon>
        <taxon>Pleomorphomonadaceae</taxon>
        <taxon>Pleomorphomonas</taxon>
        <taxon>environmental samples</taxon>
    </lineage>
</organism>
<dbReference type="AlphaFoldDB" id="A0A212L4A1"/>
<dbReference type="EMBL" id="FMJD01000002">
    <property type="protein sequence ID" value="SCM72346.1"/>
    <property type="molecule type" value="Genomic_DNA"/>
</dbReference>
<sequence>MIHLVIRMQYKRNDAGIQLPLVEVPRFFFPNKKGRRALRLSGPVIAKIDYEAVASLAHQDDTEFDDREYRSSTARR</sequence>
<name>A0A212L4A1_9HYPH</name>
<gene>
    <name evidence="1" type="ORF">KL86PLE_100558</name>
</gene>
<protein>
    <submittedName>
        <fullName evidence="1">Uncharacterized protein</fullName>
    </submittedName>
</protein>
<accession>A0A212L4A1</accession>
<evidence type="ECO:0000313" key="1">
    <source>
        <dbReference type="EMBL" id="SCM72346.1"/>
    </source>
</evidence>